<keyword evidence="7" id="KW-0131">Cell cycle</keyword>
<dbReference type="InterPro" id="IPR050061">
    <property type="entry name" value="MurCDEF_pg_biosynth"/>
</dbReference>
<feature type="domain" description="Mur ligase central" evidence="12">
    <location>
        <begin position="113"/>
        <end position="303"/>
    </location>
</feature>
<dbReference type="Pfam" id="PF02875">
    <property type="entry name" value="Mur_ligase_C"/>
    <property type="match status" value="1"/>
</dbReference>
<dbReference type="GO" id="GO:0008360">
    <property type="term" value="P:regulation of cell shape"/>
    <property type="evidence" value="ECO:0007669"/>
    <property type="project" value="UniProtKB-KW"/>
</dbReference>
<organism evidence="13 14">
    <name type="scientific">Candidatus Falkowbacteria bacterium GW2011_GWA2_41_14</name>
    <dbReference type="NCBI Taxonomy" id="1618635"/>
    <lineage>
        <taxon>Bacteria</taxon>
        <taxon>Candidatus Falkowiibacteriota</taxon>
    </lineage>
</organism>
<evidence type="ECO:0000259" key="10">
    <source>
        <dbReference type="Pfam" id="PF01225"/>
    </source>
</evidence>
<dbReference type="SUPFAM" id="SSF53623">
    <property type="entry name" value="MurD-like peptide ligases, catalytic domain"/>
    <property type="match status" value="1"/>
</dbReference>
<dbReference type="EMBL" id="LCAP01000004">
    <property type="protein sequence ID" value="KKR91572.1"/>
    <property type="molecule type" value="Genomic_DNA"/>
</dbReference>
<evidence type="ECO:0000256" key="4">
    <source>
        <dbReference type="ARBA" id="ARBA00022840"/>
    </source>
</evidence>
<dbReference type="InterPro" id="IPR036615">
    <property type="entry name" value="Mur_ligase_C_dom_sf"/>
</dbReference>
<feature type="domain" description="Mur ligase C-terminal" evidence="11">
    <location>
        <begin position="366"/>
        <end position="482"/>
    </location>
</feature>
<dbReference type="Gene3D" id="3.40.50.720">
    <property type="entry name" value="NAD(P)-binding Rossmann-like Domain"/>
    <property type="match status" value="1"/>
</dbReference>
<dbReference type="Pfam" id="PF01225">
    <property type="entry name" value="Mur_ligase"/>
    <property type="match status" value="1"/>
</dbReference>
<dbReference type="SUPFAM" id="SSF51984">
    <property type="entry name" value="MurCD N-terminal domain"/>
    <property type="match status" value="1"/>
</dbReference>
<dbReference type="PANTHER" id="PTHR43445:SF3">
    <property type="entry name" value="UDP-N-ACETYLMURAMATE--L-ALANINE LIGASE"/>
    <property type="match status" value="1"/>
</dbReference>
<dbReference type="Pfam" id="PF08245">
    <property type="entry name" value="Mur_ligase_M"/>
    <property type="match status" value="1"/>
</dbReference>
<dbReference type="Proteomes" id="UP000034190">
    <property type="component" value="Unassembled WGS sequence"/>
</dbReference>
<dbReference type="InterPro" id="IPR004101">
    <property type="entry name" value="Mur_ligase_C"/>
</dbReference>
<evidence type="ECO:0000256" key="7">
    <source>
        <dbReference type="ARBA" id="ARBA00023306"/>
    </source>
</evidence>
<sequence>MTFEKAHSIYCIGIGGIGVSAIARYALMNGKQVAGSDSAGSTITDMVASLGIDVAIGDKGLSDIPQECDLVVYSRAVPEDHPLRQQATNRGIAQMSYPQVLGEIAQTHTTIAIAGAHGKSTTTALLGLVAHAAGLDPLVIVGTLVPAYEWRTNDDDGRRRSPAPVQGEGRGEVGGAKESEYVVGSNLLPGKGEYFIIEACEFSGHFQTLAPDYLIITNIDADHLDFFKTQENIDSAFYEFAKKTKKKVIACGDDVGCRRVLGDLKNIIWYGVEESGVETGLTLSLQIPGDHNVLNALGVIATARELGIDDEITKKALESFTGTWRRFELVGYYTSPLRQLADSPMLGEGGGIPSPLQGEGRVGYSIPVISDYAHHPKEITATIQAAREKYPDKKIFVVFQPHLRHRTIALKQGFIESLVLADKVIVCEIYDVAGREHGEDISSKQIVDAIPGAIYAKDVQEAEQMIRDTIHQNDLLIIMGAGDIDDLARRIILL</sequence>
<dbReference type="InterPro" id="IPR000713">
    <property type="entry name" value="Mur_ligase_N"/>
</dbReference>
<dbReference type="PATRIC" id="fig|1618635.3.peg.317"/>
<dbReference type="PANTHER" id="PTHR43445">
    <property type="entry name" value="UDP-N-ACETYLMURAMATE--L-ALANINE LIGASE-RELATED"/>
    <property type="match status" value="1"/>
</dbReference>
<keyword evidence="1 13" id="KW-0436">Ligase</keyword>
<comment type="caution">
    <text evidence="13">The sequence shown here is derived from an EMBL/GenBank/DDBJ whole genome shotgun (WGS) entry which is preliminary data.</text>
</comment>
<proteinExistence type="predicted"/>
<reference evidence="13 14" key="1">
    <citation type="journal article" date="2015" name="Nature">
        <title>rRNA introns, odd ribosomes, and small enigmatic genomes across a large radiation of phyla.</title>
        <authorList>
            <person name="Brown C.T."/>
            <person name="Hug L.A."/>
            <person name="Thomas B.C."/>
            <person name="Sharon I."/>
            <person name="Castelle C.J."/>
            <person name="Singh A."/>
            <person name="Wilkins M.J."/>
            <person name="Williams K.H."/>
            <person name="Banfield J.F."/>
        </authorList>
    </citation>
    <scope>NUCLEOTIDE SEQUENCE [LARGE SCALE GENOMIC DNA]</scope>
</reference>
<keyword evidence="4" id="KW-0067">ATP-binding</keyword>
<keyword evidence="5" id="KW-0133">Cell shape</keyword>
<keyword evidence="3" id="KW-0547">Nucleotide-binding</keyword>
<evidence type="ECO:0000259" key="11">
    <source>
        <dbReference type="Pfam" id="PF02875"/>
    </source>
</evidence>
<evidence type="ECO:0000256" key="5">
    <source>
        <dbReference type="ARBA" id="ARBA00022960"/>
    </source>
</evidence>
<feature type="region of interest" description="Disordered" evidence="9">
    <location>
        <begin position="152"/>
        <end position="174"/>
    </location>
</feature>
<dbReference type="SUPFAM" id="SSF53244">
    <property type="entry name" value="MurD-like peptide ligases, peptide-binding domain"/>
    <property type="match status" value="1"/>
</dbReference>
<evidence type="ECO:0000313" key="14">
    <source>
        <dbReference type="Proteomes" id="UP000034190"/>
    </source>
</evidence>
<keyword evidence="6" id="KW-0573">Peptidoglycan synthesis</keyword>
<keyword evidence="2" id="KW-0132">Cell division</keyword>
<keyword evidence="8" id="KW-0961">Cell wall biogenesis/degradation</keyword>
<dbReference type="GO" id="GO:0071555">
    <property type="term" value="P:cell wall organization"/>
    <property type="evidence" value="ECO:0007669"/>
    <property type="project" value="UniProtKB-KW"/>
</dbReference>
<dbReference type="GO" id="GO:0005524">
    <property type="term" value="F:ATP binding"/>
    <property type="evidence" value="ECO:0007669"/>
    <property type="project" value="UniProtKB-KW"/>
</dbReference>
<dbReference type="AlphaFoldDB" id="A0A0G0XUH8"/>
<dbReference type="Gene3D" id="3.90.190.20">
    <property type="entry name" value="Mur ligase, C-terminal domain"/>
    <property type="match status" value="1"/>
</dbReference>
<name>A0A0G0XUH8_9BACT</name>
<dbReference type="Gene3D" id="3.40.1190.10">
    <property type="entry name" value="Mur-like, catalytic domain"/>
    <property type="match status" value="1"/>
</dbReference>
<evidence type="ECO:0000256" key="2">
    <source>
        <dbReference type="ARBA" id="ARBA00022618"/>
    </source>
</evidence>
<dbReference type="GO" id="GO:0009252">
    <property type="term" value="P:peptidoglycan biosynthetic process"/>
    <property type="evidence" value="ECO:0007669"/>
    <property type="project" value="UniProtKB-KW"/>
</dbReference>
<evidence type="ECO:0000256" key="9">
    <source>
        <dbReference type="SAM" id="MobiDB-lite"/>
    </source>
</evidence>
<evidence type="ECO:0000256" key="1">
    <source>
        <dbReference type="ARBA" id="ARBA00022598"/>
    </source>
</evidence>
<dbReference type="InterPro" id="IPR036565">
    <property type="entry name" value="Mur-like_cat_sf"/>
</dbReference>
<evidence type="ECO:0000256" key="3">
    <source>
        <dbReference type="ARBA" id="ARBA00022741"/>
    </source>
</evidence>
<dbReference type="GO" id="GO:0051301">
    <property type="term" value="P:cell division"/>
    <property type="evidence" value="ECO:0007669"/>
    <property type="project" value="UniProtKB-KW"/>
</dbReference>
<dbReference type="InterPro" id="IPR013221">
    <property type="entry name" value="Mur_ligase_cen"/>
</dbReference>
<gene>
    <name evidence="13" type="ORF">UU43_C0004G0020</name>
</gene>
<evidence type="ECO:0000259" key="12">
    <source>
        <dbReference type="Pfam" id="PF08245"/>
    </source>
</evidence>
<evidence type="ECO:0000313" key="13">
    <source>
        <dbReference type="EMBL" id="KKR91572.1"/>
    </source>
</evidence>
<evidence type="ECO:0000256" key="6">
    <source>
        <dbReference type="ARBA" id="ARBA00022984"/>
    </source>
</evidence>
<accession>A0A0G0XUH8</accession>
<dbReference type="GO" id="GO:0016881">
    <property type="term" value="F:acid-amino acid ligase activity"/>
    <property type="evidence" value="ECO:0007669"/>
    <property type="project" value="InterPro"/>
</dbReference>
<evidence type="ECO:0000256" key="8">
    <source>
        <dbReference type="ARBA" id="ARBA00023316"/>
    </source>
</evidence>
<protein>
    <submittedName>
        <fullName evidence="13">UDP-N-acetylmuramate-L-alanine ligase</fullName>
    </submittedName>
</protein>
<feature type="domain" description="Mur ligase N-terminal catalytic" evidence="10">
    <location>
        <begin position="9"/>
        <end position="108"/>
    </location>
</feature>